<evidence type="ECO:0000256" key="5">
    <source>
        <dbReference type="ARBA" id="ARBA00022989"/>
    </source>
</evidence>
<dbReference type="GO" id="GO:0015031">
    <property type="term" value="P:protein transport"/>
    <property type="evidence" value="ECO:0007669"/>
    <property type="project" value="UniProtKB-KW"/>
</dbReference>
<evidence type="ECO:0000256" key="4">
    <source>
        <dbReference type="ARBA" id="ARBA00022692"/>
    </source>
</evidence>
<keyword evidence="3" id="KW-1003">Cell membrane</keyword>
<dbReference type="EMBL" id="FPKR01000005">
    <property type="protein sequence ID" value="SFZ75109.1"/>
    <property type="molecule type" value="Genomic_DNA"/>
</dbReference>
<keyword evidence="7" id="KW-0813">Transport</keyword>
<evidence type="ECO:0000256" key="8">
    <source>
        <dbReference type="SAM" id="Phobius"/>
    </source>
</evidence>
<reference evidence="9 10" key="1">
    <citation type="submission" date="2016-11" db="EMBL/GenBank/DDBJ databases">
        <authorList>
            <person name="Jaros S."/>
            <person name="Januszkiewicz K."/>
            <person name="Wedrychowicz H."/>
        </authorList>
    </citation>
    <scope>NUCLEOTIDE SEQUENCE [LARGE SCALE GENOMIC DNA]</scope>
    <source>
        <strain evidence="9 10">DSM 18899</strain>
    </source>
</reference>
<dbReference type="STRING" id="1121279.SAMN02745887_01457"/>
<evidence type="ECO:0000256" key="3">
    <source>
        <dbReference type="ARBA" id="ARBA00022475"/>
    </source>
</evidence>
<accession>A0A1K2HEM7</accession>
<dbReference type="Gene3D" id="3.30.420.270">
    <property type="match status" value="1"/>
</dbReference>
<dbReference type="PANTHER" id="PTHR30558:SF7">
    <property type="entry name" value="TOL-PAL SYSTEM PROTEIN TOLR"/>
    <property type="match status" value="1"/>
</dbReference>
<sequence>MGMNVGSESGDDEVVSAINTTPLVDVMLVLLIIFLITIPVAAHIVPVKLPEETNKPNETTPINVNLSIDKNGVVYWNQSAIADEDTLTKRLIADVSKQVPQPKIQIRGDMDANYESIQWVVRACKRAAIQKVGFIVEPPARG</sequence>
<dbReference type="Proteomes" id="UP000186513">
    <property type="component" value="Unassembled WGS sequence"/>
</dbReference>
<dbReference type="RefSeq" id="WP_072427987.1">
    <property type="nucleotide sequence ID" value="NZ_FPKR01000005.1"/>
</dbReference>
<keyword evidence="10" id="KW-1185">Reference proteome</keyword>
<evidence type="ECO:0000256" key="1">
    <source>
        <dbReference type="ARBA" id="ARBA00004162"/>
    </source>
</evidence>
<proteinExistence type="inferred from homology"/>
<evidence type="ECO:0000256" key="2">
    <source>
        <dbReference type="ARBA" id="ARBA00005811"/>
    </source>
</evidence>
<name>A0A1K2HEM7_9NEIS</name>
<dbReference type="OrthoDB" id="9798629at2"/>
<dbReference type="GO" id="GO:0022857">
    <property type="term" value="F:transmembrane transporter activity"/>
    <property type="evidence" value="ECO:0007669"/>
    <property type="project" value="InterPro"/>
</dbReference>
<evidence type="ECO:0000313" key="9">
    <source>
        <dbReference type="EMBL" id="SFZ75109.1"/>
    </source>
</evidence>
<dbReference type="InterPro" id="IPR003400">
    <property type="entry name" value="ExbD"/>
</dbReference>
<dbReference type="AlphaFoldDB" id="A0A1K2HEM7"/>
<evidence type="ECO:0000313" key="10">
    <source>
        <dbReference type="Proteomes" id="UP000186513"/>
    </source>
</evidence>
<keyword evidence="5 8" id="KW-1133">Transmembrane helix</keyword>
<comment type="similarity">
    <text evidence="2 7">Belongs to the ExbD/TolR family.</text>
</comment>
<keyword evidence="4 7" id="KW-0812">Transmembrane</keyword>
<gene>
    <name evidence="9" type="ORF">SAMN02745887_01457</name>
</gene>
<dbReference type="PANTHER" id="PTHR30558">
    <property type="entry name" value="EXBD MEMBRANE COMPONENT OF PMF-DRIVEN MACROMOLECULE IMPORT SYSTEM"/>
    <property type="match status" value="1"/>
</dbReference>
<keyword evidence="7" id="KW-0653">Protein transport</keyword>
<evidence type="ECO:0000256" key="7">
    <source>
        <dbReference type="RuleBase" id="RU003879"/>
    </source>
</evidence>
<keyword evidence="6 8" id="KW-0472">Membrane</keyword>
<dbReference type="GO" id="GO:0005886">
    <property type="term" value="C:plasma membrane"/>
    <property type="evidence" value="ECO:0007669"/>
    <property type="project" value="UniProtKB-SubCell"/>
</dbReference>
<dbReference type="Pfam" id="PF02472">
    <property type="entry name" value="ExbD"/>
    <property type="match status" value="1"/>
</dbReference>
<evidence type="ECO:0000256" key="6">
    <source>
        <dbReference type="ARBA" id="ARBA00023136"/>
    </source>
</evidence>
<protein>
    <submittedName>
        <fullName evidence="9">Outer membrane transport energization protein ExbD</fullName>
    </submittedName>
</protein>
<organism evidence="9 10">
    <name type="scientific">Chitinimonas taiwanensis DSM 18899</name>
    <dbReference type="NCBI Taxonomy" id="1121279"/>
    <lineage>
        <taxon>Bacteria</taxon>
        <taxon>Pseudomonadati</taxon>
        <taxon>Pseudomonadota</taxon>
        <taxon>Betaproteobacteria</taxon>
        <taxon>Neisseriales</taxon>
        <taxon>Chitinibacteraceae</taxon>
        <taxon>Chitinimonas</taxon>
    </lineage>
</organism>
<feature type="transmembrane region" description="Helical" evidence="8">
    <location>
        <begin position="26"/>
        <end position="45"/>
    </location>
</feature>
<comment type="subcellular location">
    <subcellularLocation>
        <location evidence="1">Cell membrane</location>
        <topology evidence="1">Single-pass membrane protein</topology>
    </subcellularLocation>
    <subcellularLocation>
        <location evidence="7">Cell membrane</location>
        <topology evidence="7">Single-pass type II membrane protein</topology>
    </subcellularLocation>
</comment>